<dbReference type="InterPro" id="IPR028261">
    <property type="entry name" value="DPD_II"/>
</dbReference>
<dbReference type="NCBIfam" id="TIGR01317">
    <property type="entry name" value="GOGAT_sm_gam"/>
    <property type="match status" value="1"/>
</dbReference>
<keyword evidence="1" id="KW-0028">Amino-acid biosynthesis</keyword>
<comment type="pathway">
    <text evidence="4">Amino-acid biosynthesis.</text>
</comment>
<dbReference type="EMBL" id="JACJVP010000001">
    <property type="protein sequence ID" value="MBB6669204.1"/>
    <property type="molecule type" value="Genomic_DNA"/>
</dbReference>
<evidence type="ECO:0000256" key="4">
    <source>
        <dbReference type="ARBA" id="ARBA00029440"/>
    </source>
</evidence>
<dbReference type="SUPFAM" id="SSF46548">
    <property type="entry name" value="alpha-helical ferredoxin"/>
    <property type="match status" value="1"/>
</dbReference>
<dbReference type="RefSeq" id="WP_185140641.1">
    <property type="nucleotide sequence ID" value="NZ_JACJVP010000001.1"/>
</dbReference>
<dbReference type="Gene3D" id="1.10.1060.10">
    <property type="entry name" value="Alpha-helical ferredoxin"/>
    <property type="match status" value="1"/>
</dbReference>
<feature type="domain" description="Dihydroprymidine dehydrogenase" evidence="6">
    <location>
        <begin position="23"/>
        <end position="140"/>
    </location>
</feature>
<dbReference type="PRINTS" id="PR00419">
    <property type="entry name" value="ADXRDTASE"/>
</dbReference>
<keyword evidence="8" id="KW-1185">Reference proteome</keyword>
<evidence type="ECO:0000259" key="5">
    <source>
        <dbReference type="Pfam" id="PF07992"/>
    </source>
</evidence>
<evidence type="ECO:0000256" key="3">
    <source>
        <dbReference type="ARBA" id="ARBA00023164"/>
    </source>
</evidence>
<dbReference type="Pfam" id="PF07992">
    <property type="entry name" value="Pyr_redox_2"/>
    <property type="match status" value="1"/>
</dbReference>
<dbReference type="GO" id="GO:0051536">
    <property type="term" value="F:iron-sulfur cluster binding"/>
    <property type="evidence" value="ECO:0007669"/>
    <property type="project" value="InterPro"/>
</dbReference>
<dbReference type="AlphaFoldDB" id="A0A7X0VE60"/>
<dbReference type="PANTHER" id="PTHR43100:SF1">
    <property type="entry name" value="GLUTAMATE SYNTHASE [NADPH] SMALL CHAIN"/>
    <property type="match status" value="1"/>
</dbReference>
<keyword evidence="2" id="KW-0560">Oxidoreductase</keyword>
<organism evidence="7 8">
    <name type="scientific">Cohnella nanjingensis</name>
    <dbReference type="NCBI Taxonomy" id="1387779"/>
    <lineage>
        <taxon>Bacteria</taxon>
        <taxon>Bacillati</taxon>
        <taxon>Bacillota</taxon>
        <taxon>Bacilli</taxon>
        <taxon>Bacillales</taxon>
        <taxon>Paenibacillaceae</taxon>
        <taxon>Cohnella</taxon>
    </lineage>
</organism>
<sequence length="496" mass="54677">MSTPTGFMEYQRELPSDRDPLERIKDWNEFHRMFSEEQLRTQGARCMDCGTPYCHTGMELSGGASGCPINNLIPEWNNLVYRGLWKEAYERLAKTNNFPEFTGRVCPAPCEGSCTVGLIGDAVTIKTIEQAIIDRAFEEGWVVPQPPKSRTGKRVAVIGSGPAGLAAAAQLNKAGHTVTVFERADRPGGLLTYGIPTMKLEKHIVQRRVDLMAEEGIEFVTNTEIGKDISAKQLAEEYDSIILCGGATKARGIGPVEGANLKGIYPAMEYLNGTIKSYLDSNLEDGNYISAKDKHVIVIGGGDTGTDCVATALRHGCTSVSQFGTHAKAPLTRDQINNPWPEFPNVYTLDYAHEEAKALYGEDPRAFSVLTKKFVGDENGNVKELHTVQIRRYIDDQGRKIYEEIPGSEKVWPADIVLVAVGFEGPESTLIDQLGLETDRRTNVKAAYGKYKTNIDKVFAAGDMRRGQSLIVWAINEGREAAREVDRYLMGSTMLP</sequence>
<dbReference type="SUPFAM" id="SSF51971">
    <property type="entry name" value="Nucleotide-binding domain"/>
    <property type="match status" value="2"/>
</dbReference>
<name>A0A7X0VE60_9BACL</name>
<dbReference type="Gene3D" id="3.50.50.60">
    <property type="entry name" value="FAD/NAD(P)-binding domain"/>
    <property type="match status" value="2"/>
</dbReference>
<evidence type="ECO:0000256" key="2">
    <source>
        <dbReference type="ARBA" id="ARBA00023002"/>
    </source>
</evidence>
<evidence type="ECO:0000313" key="7">
    <source>
        <dbReference type="EMBL" id="MBB6669204.1"/>
    </source>
</evidence>
<feature type="domain" description="FAD/NAD(P)-binding" evidence="5">
    <location>
        <begin position="154"/>
        <end position="478"/>
    </location>
</feature>
<dbReference type="InterPro" id="IPR009051">
    <property type="entry name" value="Helical_ferredxn"/>
</dbReference>
<dbReference type="GO" id="GO:0006537">
    <property type="term" value="P:glutamate biosynthetic process"/>
    <property type="evidence" value="ECO:0007669"/>
    <property type="project" value="UniProtKB-KW"/>
</dbReference>
<gene>
    <name evidence="7" type="ORF">H7C19_00725</name>
</gene>
<dbReference type="InterPro" id="IPR023753">
    <property type="entry name" value="FAD/NAD-binding_dom"/>
</dbReference>
<dbReference type="InterPro" id="IPR036188">
    <property type="entry name" value="FAD/NAD-bd_sf"/>
</dbReference>
<dbReference type="InterPro" id="IPR006005">
    <property type="entry name" value="Glut_synth_ssu1"/>
</dbReference>
<evidence type="ECO:0000313" key="8">
    <source>
        <dbReference type="Proteomes" id="UP000547209"/>
    </source>
</evidence>
<dbReference type="PANTHER" id="PTHR43100">
    <property type="entry name" value="GLUTAMATE SYNTHASE [NADPH] SMALL CHAIN"/>
    <property type="match status" value="1"/>
</dbReference>
<reference evidence="7 8" key="1">
    <citation type="submission" date="2020-08" db="EMBL/GenBank/DDBJ databases">
        <title>Cohnella phylogeny.</title>
        <authorList>
            <person name="Dunlap C."/>
        </authorList>
    </citation>
    <scope>NUCLEOTIDE SEQUENCE [LARGE SCALE GENOMIC DNA]</scope>
    <source>
        <strain evidence="7 8">DSM 28246</strain>
    </source>
</reference>
<evidence type="ECO:0000256" key="1">
    <source>
        <dbReference type="ARBA" id="ARBA00022605"/>
    </source>
</evidence>
<dbReference type="Pfam" id="PF14691">
    <property type="entry name" value="Fer4_20"/>
    <property type="match status" value="1"/>
</dbReference>
<dbReference type="GO" id="GO:0016639">
    <property type="term" value="F:oxidoreductase activity, acting on the CH-NH2 group of donors, NAD or NADP as acceptor"/>
    <property type="evidence" value="ECO:0007669"/>
    <property type="project" value="InterPro"/>
</dbReference>
<dbReference type="Proteomes" id="UP000547209">
    <property type="component" value="Unassembled WGS sequence"/>
</dbReference>
<proteinExistence type="predicted"/>
<keyword evidence="3" id="KW-0314">Glutamate biosynthesis</keyword>
<comment type="caution">
    <text evidence="7">The sequence shown here is derived from an EMBL/GenBank/DDBJ whole genome shotgun (WGS) entry which is preliminary data.</text>
</comment>
<dbReference type="InterPro" id="IPR051394">
    <property type="entry name" value="Glutamate_Synthase"/>
</dbReference>
<protein>
    <submittedName>
        <fullName evidence="7">Glutamate synthase subunit beta</fullName>
    </submittedName>
</protein>
<evidence type="ECO:0000259" key="6">
    <source>
        <dbReference type="Pfam" id="PF14691"/>
    </source>
</evidence>
<accession>A0A7X0VE60</accession>